<dbReference type="PANTHER" id="PTHR43178:SF5">
    <property type="entry name" value="LIPOAMIDE ACYLTRANSFERASE COMPONENT OF BRANCHED-CHAIN ALPHA-KETO ACID DEHYDROGENASE COMPLEX, MITOCHONDRIAL"/>
    <property type="match status" value="1"/>
</dbReference>
<dbReference type="EC" id="2.3.1.-" evidence="6"/>
<dbReference type="GO" id="GO:0005737">
    <property type="term" value="C:cytoplasm"/>
    <property type="evidence" value="ECO:0007669"/>
    <property type="project" value="TreeGrafter"/>
</dbReference>
<comment type="similarity">
    <text evidence="2 6">Belongs to the 2-oxoacid dehydrogenase family.</text>
</comment>
<evidence type="ECO:0000256" key="1">
    <source>
        <dbReference type="ARBA" id="ARBA00001938"/>
    </source>
</evidence>
<dbReference type="Gene3D" id="2.40.50.100">
    <property type="match status" value="1"/>
</dbReference>
<evidence type="ECO:0000256" key="2">
    <source>
        <dbReference type="ARBA" id="ARBA00007317"/>
    </source>
</evidence>
<dbReference type="InterPro" id="IPR003016">
    <property type="entry name" value="2-oxoA_DH_lipoyl-BS"/>
</dbReference>
<dbReference type="AlphaFoldDB" id="A0A0U3SXM7"/>
<dbReference type="PROSITE" id="PS00189">
    <property type="entry name" value="LIPOYL"/>
    <property type="match status" value="1"/>
</dbReference>
<dbReference type="PROSITE" id="PS51826">
    <property type="entry name" value="PSBD"/>
    <property type="match status" value="1"/>
</dbReference>
<dbReference type="PROSITE" id="PS50968">
    <property type="entry name" value="BIOTINYL_LIPOYL"/>
    <property type="match status" value="1"/>
</dbReference>
<evidence type="ECO:0000313" key="11">
    <source>
        <dbReference type="Proteomes" id="UP000067689"/>
    </source>
</evidence>
<keyword evidence="5 6" id="KW-0012">Acyltransferase</keyword>
<feature type="compositionally biased region" description="Basic and acidic residues" evidence="7">
    <location>
        <begin position="150"/>
        <end position="163"/>
    </location>
</feature>
<dbReference type="InterPro" id="IPR001078">
    <property type="entry name" value="2-oxoacid_DH_actylTfrase"/>
</dbReference>
<dbReference type="PANTHER" id="PTHR43178">
    <property type="entry name" value="DIHYDROLIPOAMIDE ACETYLTRANSFERASE COMPONENT OF PYRUVATE DEHYDROGENASE COMPLEX"/>
    <property type="match status" value="1"/>
</dbReference>
<dbReference type="InterPro" id="IPR011053">
    <property type="entry name" value="Single_hybrid_motif"/>
</dbReference>
<dbReference type="RefSeq" id="WP_067853198.1">
    <property type="nucleotide sequence ID" value="NZ_CP011502.1"/>
</dbReference>
<evidence type="ECO:0000313" key="10">
    <source>
        <dbReference type="EMBL" id="ALX03290.1"/>
    </source>
</evidence>
<dbReference type="STRING" id="2041.AERYTH_00535"/>
<protein>
    <recommendedName>
        <fullName evidence="6">Dihydrolipoamide acetyltransferase component of pyruvate dehydrogenase complex</fullName>
        <ecNumber evidence="6">2.3.1.-</ecNumber>
    </recommendedName>
</protein>
<organism evidence="10 11">
    <name type="scientific">Aeromicrobium erythreum</name>
    <dbReference type="NCBI Taxonomy" id="2041"/>
    <lineage>
        <taxon>Bacteria</taxon>
        <taxon>Bacillati</taxon>
        <taxon>Actinomycetota</taxon>
        <taxon>Actinomycetes</taxon>
        <taxon>Propionibacteriales</taxon>
        <taxon>Nocardioidaceae</taxon>
        <taxon>Aeromicrobium</taxon>
    </lineage>
</organism>
<evidence type="ECO:0000259" key="9">
    <source>
        <dbReference type="PROSITE" id="PS51826"/>
    </source>
</evidence>
<dbReference type="OrthoDB" id="9805770at2"/>
<evidence type="ECO:0000256" key="7">
    <source>
        <dbReference type="SAM" id="MobiDB-lite"/>
    </source>
</evidence>
<evidence type="ECO:0000256" key="5">
    <source>
        <dbReference type="ARBA" id="ARBA00023315"/>
    </source>
</evidence>
<feature type="compositionally biased region" description="Acidic residues" evidence="7">
    <location>
        <begin position="92"/>
        <end position="102"/>
    </location>
</feature>
<evidence type="ECO:0000259" key="8">
    <source>
        <dbReference type="PROSITE" id="PS50968"/>
    </source>
</evidence>
<dbReference type="SUPFAM" id="SSF52777">
    <property type="entry name" value="CoA-dependent acyltransferases"/>
    <property type="match status" value="1"/>
</dbReference>
<keyword evidence="11" id="KW-1185">Reference proteome</keyword>
<dbReference type="Proteomes" id="UP000067689">
    <property type="component" value="Chromosome"/>
</dbReference>
<dbReference type="EMBL" id="CP011502">
    <property type="protein sequence ID" value="ALX03290.1"/>
    <property type="molecule type" value="Genomic_DNA"/>
</dbReference>
<dbReference type="Gene3D" id="3.30.559.10">
    <property type="entry name" value="Chloramphenicol acetyltransferase-like domain"/>
    <property type="match status" value="1"/>
</dbReference>
<dbReference type="GO" id="GO:0016407">
    <property type="term" value="F:acetyltransferase activity"/>
    <property type="evidence" value="ECO:0007669"/>
    <property type="project" value="TreeGrafter"/>
</dbReference>
<dbReference type="SUPFAM" id="SSF51230">
    <property type="entry name" value="Single hybrid motif"/>
    <property type="match status" value="1"/>
</dbReference>
<sequence length="455" mass="47529">MSEFRLPDVGEGLTEAEVLTWHVAVGDVVEVNQTIVDIETAKSVVELPSPFAGEVTALLVPEGTTVPVGTPIIAIGGPTGPVVPDDASSLVEADEPADDEGPADPSAGEKREPVLVGYGVRTASTRRRRRKGDASVQAAEPSGGVTTLERPTESEPRPRDVRALAKPPVRKLAKDHGVDLLDVPCDGPVVTRADVEAFIAGRRPTVAAPAAAPVRSVEGDTRIPVKGVRKATAQAMVSSAFSAPHVTEWVTLDVSATMELVERLKADRRFAGVKVSPTLVVAKAVCLALSRTPELNASWDEAAQEIVLKGSVNLGVAAATDRGLVVPNIPGADRMSLLELGEALADLTATARAGRTQPAQMSGGTFTITNVGVFGVDAGTPILNPGETGILCVGQIDRRPWVVGPDAGGAERIEPRWVTTLAVSFDHRVVDGQQGSRFLADVASILRDPALALTF</sequence>
<evidence type="ECO:0000256" key="3">
    <source>
        <dbReference type="ARBA" id="ARBA00022679"/>
    </source>
</evidence>
<dbReference type="Pfam" id="PF00364">
    <property type="entry name" value="Biotin_lipoyl"/>
    <property type="match status" value="1"/>
</dbReference>
<feature type="domain" description="Lipoyl-binding" evidence="8">
    <location>
        <begin position="1"/>
        <end position="76"/>
    </location>
</feature>
<dbReference type="PATRIC" id="fig|2041.4.peg.109"/>
<dbReference type="FunFam" id="3.30.559.10:FF:000007">
    <property type="entry name" value="Dihydrolipoamide acetyltransferase component of pyruvate dehydrogenase complex"/>
    <property type="match status" value="1"/>
</dbReference>
<dbReference type="Pfam" id="PF02817">
    <property type="entry name" value="E3_binding"/>
    <property type="match status" value="1"/>
</dbReference>
<proteinExistence type="inferred from homology"/>
<feature type="region of interest" description="Disordered" evidence="7">
    <location>
        <begin position="77"/>
        <end position="163"/>
    </location>
</feature>
<dbReference type="GO" id="GO:0031405">
    <property type="term" value="F:lipoic acid binding"/>
    <property type="evidence" value="ECO:0007669"/>
    <property type="project" value="TreeGrafter"/>
</dbReference>
<dbReference type="InterPro" id="IPR004167">
    <property type="entry name" value="PSBD"/>
</dbReference>
<feature type="domain" description="Peripheral subunit-binding (PSBD)" evidence="9">
    <location>
        <begin position="164"/>
        <end position="199"/>
    </location>
</feature>
<keyword evidence="4 6" id="KW-0450">Lipoyl</keyword>
<comment type="cofactor">
    <cofactor evidence="1 6">
        <name>(R)-lipoate</name>
        <dbReference type="ChEBI" id="CHEBI:83088"/>
    </cofactor>
</comment>
<evidence type="ECO:0000256" key="6">
    <source>
        <dbReference type="RuleBase" id="RU003423"/>
    </source>
</evidence>
<dbReference type="Pfam" id="PF00198">
    <property type="entry name" value="2-oxoacid_dh"/>
    <property type="match status" value="1"/>
</dbReference>
<keyword evidence="3 6" id="KW-0808">Transferase</keyword>
<evidence type="ECO:0000256" key="4">
    <source>
        <dbReference type="ARBA" id="ARBA00022823"/>
    </source>
</evidence>
<dbReference type="Gene3D" id="4.10.320.10">
    <property type="entry name" value="E3-binding domain"/>
    <property type="match status" value="1"/>
</dbReference>
<dbReference type="InterPro" id="IPR036625">
    <property type="entry name" value="E3-bd_dom_sf"/>
</dbReference>
<dbReference type="InterPro" id="IPR023213">
    <property type="entry name" value="CAT-like_dom_sf"/>
</dbReference>
<dbReference type="InterPro" id="IPR050743">
    <property type="entry name" value="2-oxoacid_DH_E2_comp"/>
</dbReference>
<name>A0A0U3SXM7_9ACTN</name>
<dbReference type="KEGG" id="aer:AERYTH_00535"/>
<reference evidence="10 11" key="1">
    <citation type="journal article" date="1991" name="Int. J. Syst. Bacteriol.">
        <title>Description of the erythromycin-producing bacterium Arthrobacter sp. strain NRRL B-3381 as Aeromicrobium erythreum gen. nov., sp. nov.</title>
        <authorList>
            <person name="Miller E.S."/>
            <person name="Woese C.R."/>
            <person name="Brenner S."/>
        </authorList>
    </citation>
    <scope>NUCLEOTIDE SEQUENCE [LARGE SCALE GENOMIC DNA]</scope>
    <source>
        <strain evidence="10 11">AR18</strain>
    </source>
</reference>
<dbReference type="InterPro" id="IPR000089">
    <property type="entry name" value="Biotin_lipoyl"/>
</dbReference>
<dbReference type="CDD" id="cd06849">
    <property type="entry name" value="lipoyl_domain"/>
    <property type="match status" value="1"/>
</dbReference>
<accession>A0A0U3SXM7</accession>
<gene>
    <name evidence="10" type="ORF">AERYTH_00535</name>
</gene>